<dbReference type="AlphaFoldDB" id="A0AAW2NUY7"/>
<reference evidence="1" key="2">
    <citation type="journal article" date="2024" name="Plant">
        <title>Genomic evolution and insights into agronomic trait innovations of Sesamum species.</title>
        <authorList>
            <person name="Miao H."/>
            <person name="Wang L."/>
            <person name="Qu L."/>
            <person name="Liu H."/>
            <person name="Sun Y."/>
            <person name="Le M."/>
            <person name="Wang Q."/>
            <person name="Wei S."/>
            <person name="Zheng Y."/>
            <person name="Lin W."/>
            <person name="Duan Y."/>
            <person name="Cao H."/>
            <person name="Xiong S."/>
            <person name="Wang X."/>
            <person name="Wei L."/>
            <person name="Li C."/>
            <person name="Ma Q."/>
            <person name="Ju M."/>
            <person name="Zhao R."/>
            <person name="Li G."/>
            <person name="Mu C."/>
            <person name="Tian Q."/>
            <person name="Mei H."/>
            <person name="Zhang T."/>
            <person name="Gao T."/>
            <person name="Zhang H."/>
        </authorList>
    </citation>
    <scope>NUCLEOTIDE SEQUENCE</scope>
    <source>
        <strain evidence="1">KEN8</strain>
    </source>
</reference>
<dbReference type="InterPro" id="IPR051710">
    <property type="entry name" value="Phosphatase_SH3-domain"/>
</dbReference>
<organism evidence="1">
    <name type="scientific">Sesamum calycinum</name>
    <dbReference type="NCBI Taxonomy" id="2727403"/>
    <lineage>
        <taxon>Eukaryota</taxon>
        <taxon>Viridiplantae</taxon>
        <taxon>Streptophyta</taxon>
        <taxon>Embryophyta</taxon>
        <taxon>Tracheophyta</taxon>
        <taxon>Spermatophyta</taxon>
        <taxon>Magnoliopsida</taxon>
        <taxon>eudicotyledons</taxon>
        <taxon>Gunneridae</taxon>
        <taxon>Pentapetalae</taxon>
        <taxon>asterids</taxon>
        <taxon>lamiids</taxon>
        <taxon>Lamiales</taxon>
        <taxon>Pedaliaceae</taxon>
        <taxon>Sesamum</taxon>
    </lineage>
</organism>
<dbReference type="PANTHER" id="PTHR16469:SF27">
    <property type="entry name" value="UBIQUITIN-ASSOCIATED AND SH3 DOMAIN-CONTAINING BA-RELATED"/>
    <property type="match status" value="1"/>
</dbReference>
<dbReference type="InterPro" id="IPR012398">
    <property type="entry name" value="PRIB5"/>
</dbReference>
<dbReference type="SUPFAM" id="SSF53254">
    <property type="entry name" value="Phosphoglycerate mutase-like"/>
    <property type="match status" value="1"/>
</dbReference>
<dbReference type="EMBL" id="JACGWM010000010">
    <property type="protein sequence ID" value="KAL0347629.1"/>
    <property type="molecule type" value="Genomic_DNA"/>
</dbReference>
<evidence type="ECO:0008006" key="2">
    <source>
        <dbReference type="Google" id="ProtNLM"/>
    </source>
</evidence>
<accession>A0AAW2NUY7</accession>
<reference evidence="1" key="1">
    <citation type="submission" date="2020-06" db="EMBL/GenBank/DDBJ databases">
        <authorList>
            <person name="Li T."/>
            <person name="Hu X."/>
            <person name="Zhang T."/>
            <person name="Song X."/>
            <person name="Zhang H."/>
            <person name="Dai N."/>
            <person name="Sheng W."/>
            <person name="Hou X."/>
            <person name="Wei L."/>
        </authorList>
    </citation>
    <scope>NUCLEOTIDE SEQUENCE</scope>
    <source>
        <strain evidence="1">KEN8</strain>
        <tissue evidence="1">Leaf</tissue>
    </source>
</reference>
<proteinExistence type="predicted"/>
<dbReference type="CDD" id="cd07040">
    <property type="entry name" value="HP"/>
    <property type="match status" value="1"/>
</dbReference>
<dbReference type="InterPro" id="IPR029033">
    <property type="entry name" value="His_PPase_superfam"/>
</dbReference>
<sequence length="303" mass="32621">MGSSDSDAAAATPQLYQNVVVMRHGDRLDNFVPLWAASAPRPWDPPLVEDGKVRAFGTGEKFRKQLGFPIHRIFVSPFLRCLQTAAEVVSALCAVANTSDDPNDLTSNGVIVDPSKIKVSIEYGLSEMLNSLAIRDNVAPKDGIFSFDINQCEAVFPAGTVDNTVEMVYKQLPKWQETVADARARYVEVMKILADKYPSENLLLVTHVSTVAFLEILWCETNASATVAYDASYLLSGEGVGSAVARCLKDVMVSEVEYCGYAVASRPIVFGGNRSFSAGDFVGSSNGLVGISLVNVPDGPAQN</sequence>
<comment type="caution">
    <text evidence="1">The sequence shown here is derived from an EMBL/GenBank/DDBJ whole genome shotgun (WGS) entry which is preliminary data.</text>
</comment>
<name>A0AAW2NUY7_9LAMI</name>
<protein>
    <recommendedName>
        <fullName evidence="2">Phosphoglycerate mutase family protein</fullName>
    </recommendedName>
</protein>
<dbReference type="PIRSF" id="PIRSF015897">
    <property type="entry name" value="PRIB5"/>
    <property type="match status" value="1"/>
</dbReference>
<dbReference type="PANTHER" id="PTHR16469">
    <property type="entry name" value="UBIQUITIN-ASSOCIATED AND SH3 DOMAIN-CONTAINING BA-RELATED"/>
    <property type="match status" value="1"/>
</dbReference>
<evidence type="ECO:0000313" key="1">
    <source>
        <dbReference type="EMBL" id="KAL0347629.1"/>
    </source>
</evidence>
<gene>
    <name evidence="1" type="ORF">Scaly_1778900</name>
</gene>
<dbReference type="Gene3D" id="3.40.50.1240">
    <property type="entry name" value="Phosphoglycerate mutase-like"/>
    <property type="match status" value="1"/>
</dbReference>